<gene>
    <name evidence="2" type="ORF">S01H1_25070</name>
</gene>
<dbReference type="InterPro" id="IPR004147">
    <property type="entry name" value="ABC1_dom"/>
</dbReference>
<proteinExistence type="predicted"/>
<organism evidence="2">
    <name type="scientific">marine sediment metagenome</name>
    <dbReference type="NCBI Taxonomy" id="412755"/>
    <lineage>
        <taxon>unclassified sequences</taxon>
        <taxon>metagenomes</taxon>
        <taxon>ecological metagenomes</taxon>
    </lineage>
</organism>
<name>X0UFA0_9ZZZZ</name>
<comment type="caution">
    <text evidence="2">The sequence shown here is derived from an EMBL/GenBank/DDBJ whole genome shotgun (WGS) entry which is preliminary data.</text>
</comment>
<evidence type="ECO:0000313" key="2">
    <source>
        <dbReference type="EMBL" id="GAF87190.1"/>
    </source>
</evidence>
<accession>X0UFA0</accession>
<protein>
    <recommendedName>
        <fullName evidence="1">ABC1 atypical kinase-like domain-containing protein</fullName>
    </recommendedName>
</protein>
<dbReference type="PANTHER" id="PTHR45890">
    <property type="entry name" value="AARF DOMAIN CONTAINING KINASE 2 (PREDICTED)"/>
    <property type="match status" value="1"/>
</dbReference>
<feature type="domain" description="ABC1 atypical kinase-like" evidence="1">
    <location>
        <begin position="23"/>
        <end position="123"/>
    </location>
</feature>
<reference evidence="2" key="1">
    <citation type="journal article" date="2014" name="Front. Microbiol.">
        <title>High frequency of phylogenetically diverse reductive dehalogenase-homologous genes in deep subseafloor sedimentary metagenomes.</title>
        <authorList>
            <person name="Kawai M."/>
            <person name="Futagami T."/>
            <person name="Toyoda A."/>
            <person name="Takaki Y."/>
            <person name="Nishi S."/>
            <person name="Hori S."/>
            <person name="Arai W."/>
            <person name="Tsubouchi T."/>
            <person name="Morono Y."/>
            <person name="Uchiyama I."/>
            <person name="Ito T."/>
            <person name="Fujiyama A."/>
            <person name="Inagaki F."/>
            <person name="Takami H."/>
        </authorList>
    </citation>
    <scope>NUCLEOTIDE SEQUENCE</scope>
    <source>
        <strain evidence="2">Expedition CK06-06</strain>
    </source>
</reference>
<dbReference type="Pfam" id="PF03109">
    <property type="entry name" value="ABC1"/>
    <property type="match status" value="1"/>
</dbReference>
<feature type="non-terminal residue" evidence="2">
    <location>
        <position position="1"/>
    </location>
</feature>
<dbReference type="EMBL" id="BARS01015107">
    <property type="protein sequence ID" value="GAF87190.1"/>
    <property type="molecule type" value="Genomic_DNA"/>
</dbReference>
<evidence type="ECO:0000259" key="1">
    <source>
        <dbReference type="Pfam" id="PF03109"/>
    </source>
</evidence>
<dbReference type="InterPro" id="IPR052402">
    <property type="entry name" value="ADCK_kinase"/>
</dbReference>
<sequence length="244" mass="26671">QYDRLASEVGLTAGDVMPVPLAKFIVTTGVALYLKMLIVDNLMHADLHPGNIMISAALFDQEDAISSVLHPTNQAIRMAKAEVTTGFYGHITLVDAGMVAQLEDDESINFIGLLSSMGAGDGRSAADSVLKFSEERDYLTKEQQEAFIQDMISYFDESCRGYCTDVDVGEVLRGVLGLIKTHHIRVDANYATLVVNALCIEGLAKRVCPSYNVLDAAKPLLSSYRTLSFYKSKSPTVSLHETRL</sequence>
<dbReference type="PANTHER" id="PTHR45890:SF1">
    <property type="entry name" value="AARF DOMAIN CONTAINING KINASE 2"/>
    <property type="match status" value="1"/>
</dbReference>
<dbReference type="AlphaFoldDB" id="X0UFA0"/>